<feature type="compositionally biased region" description="Basic residues" evidence="4">
    <location>
        <begin position="170"/>
        <end position="180"/>
    </location>
</feature>
<feature type="compositionally biased region" description="Low complexity" evidence="4">
    <location>
        <begin position="144"/>
        <end position="158"/>
    </location>
</feature>
<dbReference type="PROSITE" id="PS50294">
    <property type="entry name" value="WD_REPEATS_REGION"/>
    <property type="match status" value="1"/>
</dbReference>
<evidence type="ECO:0000313" key="6">
    <source>
        <dbReference type="Proteomes" id="UP001187531"/>
    </source>
</evidence>
<dbReference type="GO" id="GO:0005737">
    <property type="term" value="C:cytoplasm"/>
    <property type="evidence" value="ECO:0007669"/>
    <property type="project" value="TreeGrafter"/>
</dbReference>
<feature type="compositionally biased region" description="Polar residues" evidence="4">
    <location>
        <begin position="48"/>
        <end position="66"/>
    </location>
</feature>
<dbReference type="PANTHER" id="PTHR15574">
    <property type="entry name" value="WD REPEAT DOMAIN-CONTAINING FAMILY"/>
    <property type="match status" value="1"/>
</dbReference>
<evidence type="ECO:0000256" key="3">
    <source>
        <dbReference type="PROSITE-ProRule" id="PRU00221"/>
    </source>
</evidence>
<feature type="region of interest" description="Disordered" evidence="4">
    <location>
        <begin position="609"/>
        <end position="641"/>
    </location>
</feature>
<dbReference type="InterPro" id="IPR015943">
    <property type="entry name" value="WD40/YVTN_repeat-like_dom_sf"/>
</dbReference>
<dbReference type="PROSITE" id="PS50082">
    <property type="entry name" value="WD_REPEATS_2"/>
    <property type="match status" value="1"/>
</dbReference>
<dbReference type="GO" id="GO:0080008">
    <property type="term" value="C:Cul4-RING E3 ubiquitin ligase complex"/>
    <property type="evidence" value="ECO:0007669"/>
    <property type="project" value="TreeGrafter"/>
</dbReference>
<comment type="caution">
    <text evidence="5">The sequence shown here is derived from an EMBL/GenBank/DDBJ whole genome shotgun (WGS) entry which is preliminary data.</text>
</comment>
<dbReference type="Pfam" id="PF00400">
    <property type="entry name" value="WD40"/>
    <property type="match status" value="2"/>
</dbReference>
<accession>A0AA88L4X9</accession>
<evidence type="ECO:0008006" key="7">
    <source>
        <dbReference type="Google" id="ProtNLM"/>
    </source>
</evidence>
<keyword evidence="6" id="KW-1185">Reference proteome</keyword>
<dbReference type="PANTHER" id="PTHR15574:SF21">
    <property type="entry name" value="DDB1- AND CUL4-ASSOCIATED FACTOR 8"/>
    <property type="match status" value="1"/>
</dbReference>
<feature type="repeat" description="WD" evidence="3">
    <location>
        <begin position="239"/>
        <end position="280"/>
    </location>
</feature>
<dbReference type="InterPro" id="IPR036322">
    <property type="entry name" value="WD40_repeat_dom_sf"/>
</dbReference>
<dbReference type="SUPFAM" id="SSF50978">
    <property type="entry name" value="WD40 repeat-like"/>
    <property type="match status" value="1"/>
</dbReference>
<keyword evidence="1 3" id="KW-0853">WD repeat</keyword>
<protein>
    <recommendedName>
        <fullName evidence="7">DDB1-and CUL4-associated factor 8</fullName>
    </recommendedName>
</protein>
<feature type="region of interest" description="Disordered" evidence="4">
    <location>
        <begin position="1"/>
        <end position="184"/>
    </location>
</feature>
<organism evidence="5 6">
    <name type="scientific">Artemia franciscana</name>
    <name type="common">Brine shrimp</name>
    <name type="synonym">Artemia sanfranciscana</name>
    <dbReference type="NCBI Taxonomy" id="6661"/>
    <lineage>
        <taxon>Eukaryota</taxon>
        <taxon>Metazoa</taxon>
        <taxon>Ecdysozoa</taxon>
        <taxon>Arthropoda</taxon>
        <taxon>Crustacea</taxon>
        <taxon>Branchiopoda</taxon>
        <taxon>Anostraca</taxon>
        <taxon>Artemiidae</taxon>
        <taxon>Artemia</taxon>
    </lineage>
</organism>
<dbReference type="Proteomes" id="UP001187531">
    <property type="component" value="Unassembled WGS sequence"/>
</dbReference>
<dbReference type="Gene3D" id="2.130.10.10">
    <property type="entry name" value="YVTN repeat-like/Quinoprotein amine dehydrogenase"/>
    <property type="match status" value="1"/>
</dbReference>
<evidence type="ECO:0000313" key="5">
    <source>
        <dbReference type="EMBL" id="KAK2708060.1"/>
    </source>
</evidence>
<dbReference type="EMBL" id="JAVRJZ010000019">
    <property type="protein sequence ID" value="KAK2708060.1"/>
    <property type="molecule type" value="Genomic_DNA"/>
</dbReference>
<feature type="compositionally biased region" description="Basic residues" evidence="4">
    <location>
        <begin position="1"/>
        <end position="10"/>
    </location>
</feature>
<feature type="compositionally biased region" description="Polar residues" evidence="4">
    <location>
        <begin position="94"/>
        <end position="116"/>
    </location>
</feature>
<dbReference type="InterPro" id="IPR001680">
    <property type="entry name" value="WD40_rpt"/>
</dbReference>
<evidence type="ECO:0000256" key="2">
    <source>
        <dbReference type="ARBA" id="ARBA00022737"/>
    </source>
</evidence>
<dbReference type="AlphaFoldDB" id="A0AA88L4X9"/>
<gene>
    <name evidence="5" type="ORF">QYM36_015674</name>
</gene>
<name>A0AA88L4X9_ARTSF</name>
<evidence type="ECO:0000256" key="4">
    <source>
        <dbReference type="SAM" id="MobiDB-lite"/>
    </source>
</evidence>
<reference evidence="5" key="1">
    <citation type="submission" date="2023-07" db="EMBL/GenBank/DDBJ databases">
        <title>Chromosome-level genome assembly of Artemia franciscana.</title>
        <authorList>
            <person name="Jo E."/>
        </authorList>
    </citation>
    <scope>NUCLEOTIDE SEQUENCE</scope>
    <source>
        <tissue evidence="5">Whole body</tissue>
    </source>
</reference>
<dbReference type="SMART" id="SM00320">
    <property type="entry name" value="WD40"/>
    <property type="match status" value="7"/>
</dbReference>
<evidence type="ECO:0000256" key="1">
    <source>
        <dbReference type="ARBA" id="ARBA00022574"/>
    </source>
</evidence>
<sequence>MSERKSKKMKTTSGSFLVEDIGAPSTSQGSGGINSDKTEPRAMETDEVSSVTPSPNELETSPSFRQRMSKKRNYRSRDNVDSSESENDLRDTTFDTNAGSVPSDFNFNHTSDSSDANESRDHYIPLSPYPEEDQDNAQNEVATSSHYSPPSRSIVSSSDTEDDITESSIRRTRNATRRRQGQVPAEVNRILEKKPKIDVWNVVKELRKWESHLPLRKSIENLIHSAVSTVKKMDSLSSLEFHNGCVNGLHFNQSGTRLASGSDDLKVAVWDWAAKKMLFSFPTGHKGNVFQAKFLPFNGDTHIITSARDGQVRLAELCPSGAAKTRRLVQHRGPCHKLTSVVSQPHLVLSAGEDAFVYEIDVRERKGRKACLVKEDGSKVPLYSIQGHPLDSNYVLLGGCDQYARVCDRRSMRVGSQEYVARYCPSSFNSGTETRAHITSCVYSNNGTEILASYNDDDIYLFDSSNSEAASHQYVGARNSATVKGVNFFGPNSEYIISGSDCGHVFFWDKETEAIVNILPGDINGVVNVLEPHPSFPILATSGLDDDIKLWAPIGRENDKTQLIKEVIGSNFDERENDGSRAADSIDGELLWMLWRHLNRTERRRRFNDSATVDNGEESDGSEENNRDEDTARRRMECRMA</sequence>
<feature type="compositionally biased region" description="Basic and acidic residues" evidence="4">
    <location>
        <begin position="624"/>
        <end position="641"/>
    </location>
</feature>
<proteinExistence type="predicted"/>
<keyword evidence="2" id="KW-0677">Repeat</keyword>
<dbReference type="InterPro" id="IPR045151">
    <property type="entry name" value="DCAF8"/>
</dbReference>